<dbReference type="AlphaFoldDB" id="A0A367QXA3"/>
<comment type="caution">
    <text evidence="1">The sequence shown here is derived from an EMBL/GenBank/DDBJ whole genome shotgun (WGS) entry which is preliminary data.</text>
</comment>
<name>A0A367QXA3_9NOSO</name>
<evidence type="ECO:0000313" key="1">
    <source>
        <dbReference type="EMBL" id="RCJ28837.1"/>
    </source>
</evidence>
<organism evidence="1 2">
    <name type="scientific">Nostoc minutum NIES-26</name>
    <dbReference type="NCBI Taxonomy" id="1844469"/>
    <lineage>
        <taxon>Bacteria</taxon>
        <taxon>Bacillati</taxon>
        <taxon>Cyanobacteriota</taxon>
        <taxon>Cyanophyceae</taxon>
        <taxon>Nostocales</taxon>
        <taxon>Nostocaceae</taxon>
        <taxon>Nostoc</taxon>
    </lineage>
</organism>
<dbReference type="EMBL" id="LXQD01000295">
    <property type="protein sequence ID" value="RCJ28837.1"/>
    <property type="molecule type" value="Genomic_DNA"/>
</dbReference>
<keyword evidence="2" id="KW-1185">Reference proteome</keyword>
<dbReference type="Proteomes" id="UP000252107">
    <property type="component" value="Unassembled WGS sequence"/>
</dbReference>
<dbReference type="InterPro" id="IPR018741">
    <property type="entry name" value="DUF2288"/>
</dbReference>
<sequence length="104" mass="11698">MSSDLRAELTQSVDEAEWEWLIPHVQRDAVIVVALGLDLLDVGEAIVNDNTSLVQQWIDEQLIAKPTTAQIGEWNSDAFGGLRQSTKRFHTLIVQPYVLVQEIN</sequence>
<evidence type="ECO:0008006" key="3">
    <source>
        <dbReference type="Google" id="ProtNLM"/>
    </source>
</evidence>
<protein>
    <recommendedName>
        <fullName evidence="3">DUF2288 domain-containing protein</fullName>
    </recommendedName>
</protein>
<proteinExistence type="predicted"/>
<dbReference type="Pfam" id="PF10052">
    <property type="entry name" value="DUF2288"/>
    <property type="match status" value="1"/>
</dbReference>
<reference evidence="1" key="1">
    <citation type="submission" date="2016-04" db="EMBL/GenBank/DDBJ databases">
        <authorList>
            <person name="Tabuchi Yagui T.R."/>
        </authorList>
    </citation>
    <scope>NUCLEOTIDE SEQUENCE [LARGE SCALE GENOMIC DNA]</scope>
    <source>
        <strain evidence="1">NIES-26</strain>
    </source>
</reference>
<accession>A0A367QXA3</accession>
<evidence type="ECO:0000313" key="2">
    <source>
        <dbReference type="Proteomes" id="UP000252107"/>
    </source>
</evidence>
<gene>
    <name evidence="1" type="ORF">A6770_00050</name>
</gene>